<sequence length="213" mass="25338">MLNFNMTAKDLLHKLLDYNYIWTRADLLNDKPSVIRRQQIESLSEAFELSKKYVNPLVQIKYSIVGKKEELSRSKQLNKLTNIQYLMQGEFLHDRPYEENKELTERAIKKIKELYEHAPEDRMKRPVDLGWMFNSLLNFRQEIYKVAYPNEGMLEGFSIGLIYSQYLQAELKGLIKDNLENIDNTLWLILDPKQRDIDVKELKSKFNYPDVDL</sequence>
<name>A0A2T4DRM8_9BACT</name>
<gene>
    <name evidence="1" type="ORF">C9994_07110</name>
</gene>
<dbReference type="EMBL" id="PYVU01000049">
    <property type="protein sequence ID" value="PTB96473.1"/>
    <property type="molecule type" value="Genomic_DNA"/>
</dbReference>
<evidence type="ECO:0000313" key="1">
    <source>
        <dbReference type="EMBL" id="PTB96473.1"/>
    </source>
</evidence>
<organism evidence="1 2">
    <name type="scientific">Marivirga lumbricoides</name>
    <dbReference type="NCBI Taxonomy" id="1046115"/>
    <lineage>
        <taxon>Bacteria</taxon>
        <taxon>Pseudomonadati</taxon>
        <taxon>Bacteroidota</taxon>
        <taxon>Cytophagia</taxon>
        <taxon>Cytophagales</taxon>
        <taxon>Marivirgaceae</taxon>
        <taxon>Marivirga</taxon>
    </lineage>
</organism>
<dbReference type="AlphaFoldDB" id="A0A2T4DRM8"/>
<reference evidence="1 2" key="1">
    <citation type="submission" date="2018-03" db="EMBL/GenBank/DDBJ databases">
        <title>Cross-interface Injection: A General Nanoliter Liquid Handling Method Applied to Single Cells Genome Amplification Automated Nanoliter Liquid Handling Applied to Single Cell Multiple Displacement Amplification.</title>
        <authorList>
            <person name="Yun J."/>
            <person name="Xu P."/>
            <person name="Xu J."/>
            <person name="Dai X."/>
            <person name="Wang Y."/>
            <person name="Zheng X."/>
            <person name="Cao C."/>
            <person name="Yi Q."/>
            <person name="Zhu Y."/>
            <person name="Wang L."/>
            <person name="Dong Z."/>
            <person name="Huang Y."/>
            <person name="Huang L."/>
            <person name="Du W."/>
        </authorList>
    </citation>
    <scope>NUCLEOTIDE SEQUENCE [LARGE SCALE GENOMIC DNA]</scope>
    <source>
        <strain evidence="1 2">Z-D1-2</strain>
    </source>
</reference>
<comment type="caution">
    <text evidence="1">The sequence shown here is derived from an EMBL/GenBank/DDBJ whole genome shotgun (WGS) entry which is preliminary data.</text>
</comment>
<accession>A0A2T4DRM8</accession>
<protein>
    <submittedName>
        <fullName evidence="1">Uncharacterized protein</fullName>
    </submittedName>
</protein>
<proteinExistence type="predicted"/>
<dbReference type="Proteomes" id="UP000240608">
    <property type="component" value="Unassembled WGS sequence"/>
</dbReference>
<evidence type="ECO:0000313" key="2">
    <source>
        <dbReference type="Proteomes" id="UP000240608"/>
    </source>
</evidence>